<dbReference type="KEGG" id="vg:18562980"/>
<dbReference type="Proteomes" id="UP000011829">
    <property type="component" value="Segment"/>
</dbReference>
<reference evidence="1 2" key="1">
    <citation type="submission" date="2012-02" db="EMBL/GenBank/DDBJ databases">
        <title>Complete Genome Sequence of Cronobacter sakazakii Bacteriophage CR9.</title>
        <authorList>
            <person name="Shin H."/>
            <person name="Lee J.-H."/>
            <person name="Kim Y."/>
            <person name="Ryu S."/>
        </authorList>
    </citation>
    <scope>NUCLEOTIDE SEQUENCE [LARGE SCALE GENOMIC DNA]</scope>
</reference>
<accession>M1F1B2</accession>
<protein>
    <submittedName>
        <fullName evidence="1">Uncharacterized protein</fullName>
    </submittedName>
</protein>
<dbReference type="EMBL" id="JQ691611">
    <property type="protein sequence ID" value="AFH21022.1"/>
    <property type="molecule type" value="Genomic_DNA"/>
</dbReference>
<evidence type="ECO:0000313" key="2">
    <source>
        <dbReference type="Proteomes" id="UP000011829"/>
    </source>
</evidence>
<name>M1F1B2_9CAUD</name>
<keyword evidence="2" id="KW-1185">Reference proteome</keyword>
<gene>
    <name evidence="1" type="ORF">CR9_138</name>
</gene>
<proteinExistence type="predicted"/>
<dbReference type="GeneID" id="18562980"/>
<dbReference type="RefSeq" id="YP_009015100.1">
    <property type="nucleotide sequence ID" value="NC_023717.1"/>
</dbReference>
<evidence type="ECO:0000313" key="1">
    <source>
        <dbReference type="EMBL" id="AFH21022.1"/>
    </source>
</evidence>
<dbReference type="OrthoDB" id="34750at10239"/>
<organism evidence="1 2">
    <name type="scientific">Cronobacter phage CR9</name>
    <dbReference type="NCBI Taxonomy" id="1162290"/>
    <lineage>
        <taxon>Viruses</taxon>
        <taxon>Duplodnaviria</taxon>
        <taxon>Heunggongvirae</taxon>
        <taxon>Uroviricota</taxon>
        <taxon>Caudoviricetes</taxon>
        <taxon>Vequintavirinae</taxon>
        <taxon>Certrevirus</taxon>
        <taxon>Certrevirus CR9</taxon>
    </lineage>
</organism>
<sequence>MSMKKKANDLARVAVQKGHIEAVRRLQQAFELELRAAGVKGEEVNKALAVINANIGFYEDKISGEYDNALFEMEDL</sequence>